<dbReference type="RefSeq" id="WP_256623717.1">
    <property type="nucleotide sequence ID" value="NZ_JTEO01000010.1"/>
</dbReference>
<organism evidence="2 3">
    <name type="scientific">Methanolobus chelungpuianus</name>
    <dbReference type="NCBI Taxonomy" id="502115"/>
    <lineage>
        <taxon>Archaea</taxon>
        <taxon>Methanobacteriati</taxon>
        <taxon>Methanobacteriota</taxon>
        <taxon>Stenosarchaea group</taxon>
        <taxon>Methanomicrobia</taxon>
        <taxon>Methanosarcinales</taxon>
        <taxon>Methanosarcinaceae</taxon>
        <taxon>Methanolobus</taxon>
    </lineage>
</organism>
<dbReference type="Gene3D" id="3.30.950.30">
    <property type="entry name" value="Schlafen, AAA domain"/>
    <property type="match status" value="1"/>
</dbReference>
<dbReference type="Proteomes" id="UP001206983">
    <property type="component" value="Unassembled WGS sequence"/>
</dbReference>
<dbReference type="EMBL" id="JTEO01000010">
    <property type="protein sequence ID" value="MCQ6963800.1"/>
    <property type="molecule type" value="Genomic_DNA"/>
</dbReference>
<dbReference type="PANTHER" id="PTHR30595">
    <property type="entry name" value="GLPR-RELATED TRANSCRIPTIONAL REPRESSOR"/>
    <property type="match status" value="1"/>
</dbReference>
<proteinExistence type="predicted"/>
<reference evidence="2 3" key="1">
    <citation type="journal article" date="2011" name="Appl. Environ. Microbiol.">
        <title>Methanogenic archaea isolated from Taiwan's Chelungpu fault.</title>
        <authorList>
            <person name="Wu S.Y."/>
            <person name="Lai M.C."/>
        </authorList>
    </citation>
    <scope>NUCLEOTIDE SEQUENCE [LARGE SCALE GENOMIC DNA]</scope>
    <source>
        <strain evidence="2 3">St545Mb</strain>
    </source>
</reference>
<evidence type="ECO:0000259" key="1">
    <source>
        <dbReference type="Pfam" id="PF04326"/>
    </source>
</evidence>
<accession>A0AAE3KYB0</accession>
<sequence>MLFDKLLSDVSYNDILELSYEKIDESMILDYKQELNDASIIKQVTAFSNTKGGYLVYGIAETGKGGHPQSINGIDKDTNTERLEQIVLSNIVPRVSVQMKKIPIPDTDRIILVVQIPEGQNKPYYNNHDKKYYKRYNFSATPMDENEIEWLYQSRFFGMGKLDRYMEEAIFLSQNKIPHDIQLNNMEGHVIITPLKIDGQMFEPSPEFGNELTELHSNRTRNCSDYLSSPVTPSKFGIKWDDEHYLQNKDSVNKVEIHRNGLVHSMKRCGSSGPDASKELDDDSLACNILQTLRFTASFYSKINYMGKVKIMVKVFNCIDSFLTDGKTKSPEARKCDSEEISIERQWDSWKLEEDHVLIAKDIMDEVSNYYGLWNSRLFD</sequence>
<dbReference type="InterPro" id="IPR007421">
    <property type="entry name" value="Schlafen_AlbA_2_dom"/>
</dbReference>
<keyword evidence="3" id="KW-1185">Reference proteome</keyword>
<dbReference type="PANTHER" id="PTHR30595:SF6">
    <property type="entry name" value="SCHLAFEN ALBA-2 DOMAIN-CONTAINING PROTEIN"/>
    <property type="match status" value="1"/>
</dbReference>
<dbReference type="AlphaFoldDB" id="A0AAE3KYB0"/>
<dbReference type="InterPro" id="IPR038461">
    <property type="entry name" value="Schlafen_AlbA_2_dom_sf"/>
</dbReference>
<protein>
    <submittedName>
        <fullName evidence="2">Transcriptional regulator</fullName>
    </submittedName>
</protein>
<name>A0AAE3KYB0_9EURY</name>
<feature type="domain" description="Schlafen AlbA-2" evidence="1">
    <location>
        <begin position="25"/>
        <end position="143"/>
    </location>
</feature>
<gene>
    <name evidence="2" type="ORF">PV02_12130</name>
</gene>
<evidence type="ECO:0000313" key="2">
    <source>
        <dbReference type="EMBL" id="MCQ6963800.1"/>
    </source>
</evidence>
<evidence type="ECO:0000313" key="3">
    <source>
        <dbReference type="Proteomes" id="UP001206983"/>
    </source>
</evidence>
<comment type="caution">
    <text evidence="2">The sequence shown here is derived from an EMBL/GenBank/DDBJ whole genome shotgun (WGS) entry which is preliminary data.</text>
</comment>
<dbReference type="Pfam" id="PF04326">
    <property type="entry name" value="SLFN_AlbA_2"/>
    <property type="match status" value="1"/>
</dbReference>